<dbReference type="PRINTS" id="PR00119">
    <property type="entry name" value="CATATPASE"/>
</dbReference>
<dbReference type="Pfam" id="PF08282">
    <property type="entry name" value="Hydrolase_3"/>
    <property type="match status" value="1"/>
</dbReference>
<accession>A0ABS4G6L7</accession>
<name>A0ABS4G6L7_9CLOT</name>
<evidence type="ECO:0000313" key="1">
    <source>
        <dbReference type="EMBL" id="MBP1919925.1"/>
    </source>
</evidence>
<organism evidence="1 2">
    <name type="scientific">Youngiibacter multivorans</name>
    <dbReference type="NCBI Taxonomy" id="937251"/>
    <lineage>
        <taxon>Bacteria</taxon>
        <taxon>Bacillati</taxon>
        <taxon>Bacillota</taxon>
        <taxon>Clostridia</taxon>
        <taxon>Eubacteriales</taxon>
        <taxon>Clostridiaceae</taxon>
        <taxon>Youngiibacter</taxon>
    </lineage>
</organism>
<dbReference type="NCBIfam" id="TIGR00099">
    <property type="entry name" value="Cof-subfamily"/>
    <property type="match status" value="1"/>
</dbReference>
<proteinExistence type="predicted"/>
<dbReference type="InterPro" id="IPR023214">
    <property type="entry name" value="HAD_sf"/>
</dbReference>
<evidence type="ECO:0000313" key="2">
    <source>
        <dbReference type="Proteomes" id="UP001519271"/>
    </source>
</evidence>
<dbReference type="RefSeq" id="WP_209460110.1">
    <property type="nucleotide sequence ID" value="NZ_JAGGKC010000021.1"/>
</dbReference>
<dbReference type="Proteomes" id="UP001519271">
    <property type="component" value="Unassembled WGS sequence"/>
</dbReference>
<comment type="caution">
    <text evidence="1">The sequence shown here is derived from an EMBL/GenBank/DDBJ whole genome shotgun (WGS) entry which is preliminary data.</text>
</comment>
<dbReference type="Gene3D" id="3.40.50.1000">
    <property type="entry name" value="HAD superfamily/HAD-like"/>
    <property type="match status" value="1"/>
</dbReference>
<dbReference type="Gene3D" id="3.30.1240.10">
    <property type="match status" value="1"/>
</dbReference>
<dbReference type="SUPFAM" id="SSF56784">
    <property type="entry name" value="HAD-like"/>
    <property type="match status" value="1"/>
</dbReference>
<sequence>MGRYSGKLLLSDLDGTLLDNGGIVSEDNKIAIREFIENGGLFGVATGRSHQNFRKFMDGVDINAPCILYNGCALYDSEKDMFLDAVYLPVERLKEWVEYCLYVHPEVMMHIYTPDSCHIVSSEEKGNPGIFSDHQPALYSGFEEVLNKQWLKILAYGKADELKEIEKKLIEMEIEDDVHHVYSSDVYLEILPPTATKGFMLEKLRGIMGSNMRIYAVGDYMNDLEMITSADVGIAMGNANQKIKDIADIVTVSNEESAIAEIIRNLI</sequence>
<dbReference type="SFLD" id="SFLDG01140">
    <property type="entry name" value="C2.B:_Phosphomannomutase_and_P"/>
    <property type="match status" value="1"/>
</dbReference>
<dbReference type="InterPro" id="IPR036412">
    <property type="entry name" value="HAD-like_sf"/>
</dbReference>
<dbReference type="EMBL" id="JAGGKC010000021">
    <property type="protein sequence ID" value="MBP1919925.1"/>
    <property type="molecule type" value="Genomic_DNA"/>
</dbReference>
<gene>
    <name evidence="1" type="ORF">J2Z34_002421</name>
</gene>
<dbReference type="PANTHER" id="PTHR10000">
    <property type="entry name" value="PHOSPHOSERINE PHOSPHATASE"/>
    <property type="match status" value="1"/>
</dbReference>
<dbReference type="CDD" id="cd07516">
    <property type="entry name" value="HAD_Pase"/>
    <property type="match status" value="1"/>
</dbReference>
<dbReference type="SFLD" id="SFLDS00003">
    <property type="entry name" value="Haloacid_Dehalogenase"/>
    <property type="match status" value="1"/>
</dbReference>
<reference evidence="1 2" key="1">
    <citation type="submission" date="2021-03" db="EMBL/GenBank/DDBJ databases">
        <title>Genomic Encyclopedia of Type Strains, Phase IV (KMG-IV): sequencing the most valuable type-strain genomes for metagenomic binning, comparative biology and taxonomic classification.</title>
        <authorList>
            <person name="Goeker M."/>
        </authorList>
    </citation>
    <scope>NUCLEOTIDE SEQUENCE [LARGE SCALE GENOMIC DNA]</scope>
    <source>
        <strain evidence="1 2">DSM 6139</strain>
    </source>
</reference>
<dbReference type="PANTHER" id="PTHR10000:SF8">
    <property type="entry name" value="HAD SUPERFAMILY HYDROLASE-LIKE, TYPE 3"/>
    <property type="match status" value="1"/>
</dbReference>
<keyword evidence="2" id="KW-1185">Reference proteome</keyword>
<protein>
    <submittedName>
        <fullName evidence="1">Cof subfamily protein (Haloacid dehalogenase superfamily)</fullName>
    </submittedName>
</protein>
<dbReference type="InterPro" id="IPR000150">
    <property type="entry name" value="Cof"/>
</dbReference>